<name>A0A0D3C2Y8_BRAOL</name>
<organism evidence="1 2">
    <name type="scientific">Brassica oleracea var. oleracea</name>
    <dbReference type="NCBI Taxonomy" id="109376"/>
    <lineage>
        <taxon>Eukaryota</taxon>
        <taxon>Viridiplantae</taxon>
        <taxon>Streptophyta</taxon>
        <taxon>Embryophyta</taxon>
        <taxon>Tracheophyta</taxon>
        <taxon>Spermatophyta</taxon>
        <taxon>Magnoliopsida</taxon>
        <taxon>eudicotyledons</taxon>
        <taxon>Gunneridae</taxon>
        <taxon>Pentapetalae</taxon>
        <taxon>rosids</taxon>
        <taxon>malvids</taxon>
        <taxon>Brassicales</taxon>
        <taxon>Brassicaceae</taxon>
        <taxon>Brassiceae</taxon>
        <taxon>Brassica</taxon>
    </lineage>
</organism>
<reference evidence="1 2" key="1">
    <citation type="journal article" date="2014" name="Genome Biol.">
        <title>Transcriptome and methylome profiling reveals relics of genome dominance in the mesopolyploid Brassica oleracea.</title>
        <authorList>
            <person name="Parkin I.A."/>
            <person name="Koh C."/>
            <person name="Tang H."/>
            <person name="Robinson S.J."/>
            <person name="Kagale S."/>
            <person name="Clarke W.E."/>
            <person name="Town C.D."/>
            <person name="Nixon J."/>
            <person name="Krishnakumar V."/>
            <person name="Bidwell S.L."/>
            <person name="Denoeud F."/>
            <person name="Belcram H."/>
            <person name="Links M.G."/>
            <person name="Just J."/>
            <person name="Clarke C."/>
            <person name="Bender T."/>
            <person name="Huebert T."/>
            <person name="Mason A.S."/>
            <person name="Pires J.C."/>
            <person name="Barker G."/>
            <person name="Moore J."/>
            <person name="Walley P.G."/>
            <person name="Manoli S."/>
            <person name="Batley J."/>
            <person name="Edwards D."/>
            <person name="Nelson M.N."/>
            <person name="Wang X."/>
            <person name="Paterson A.H."/>
            <person name="King G."/>
            <person name="Bancroft I."/>
            <person name="Chalhoub B."/>
            <person name="Sharpe A.G."/>
        </authorList>
    </citation>
    <scope>NUCLEOTIDE SEQUENCE</scope>
    <source>
        <strain evidence="1 2">cv. TO1000</strain>
    </source>
</reference>
<dbReference type="STRING" id="109376.A0A0D3C2Y8"/>
<dbReference type="EnsemblPlants" id="Bo4g170640.1">
    <property type="protein sequence ID" value="Bo4g170640.1"/>
    <property type="gene ID" value="Bo4g170640"/>
</dbReference>
<sequence length="255" mass="28210">MGRRSFTPSSDDEKRRMRSRQRLMVYPGGSSIGSPVMAGSGGGRDRSGGTAFGFSRVALGGPWAWVTQIPAMASNIGYVVAPPLPTQISGSNSVSGSQWRPGNPFQSQNETVRVLNSTIIPRMCRTFALYRGIGLHKLAKFENEQQELLRFPQTLFDTKMPAEQWRSMAGIDLLCIWKIDKSCEKIGAQVSQKLIVVHGIILLSLTAANTYDPQTLQMESEARGRSLVFSLYGGIYLFQSDSNVLRIWNEAKVYP</sequence>
<accession>A0A0D3C2Y8</accession>
<evidence type="ECO:0000313" key="1">
    <source>
        <dbReference type="EnsemblPlants" id="Bo4g170640.1"/>
    </source>
</evidence>
<protein>
    <submittedName>
        <fullName evidence="1">Uncharacterized protein</fullName>
    </submittedName>
</protein>
<dbReference type="Proteomes" id="UP000032141">
    <property type="component" value="Chromosome C4"/>
</dbReference>
<proteinExistence type="predicted"/>
<dbReference type="Gramene" id="Bo4g170640.1">
    <property type="protein sequence ID" value="Bo4g170640.1"/>
    <property type="gene ID" value="Bo4g170640"/>
</dbReference>
<evidence type="ECO:0000313" key="2">
    <source>
        <dbReference type="Proteomes" id="UP000032141"/>
    </source>
</evidence>
<dbReference type="OMA" id="TIIPRMC"/>
<reference evidence="1" key="2">
    <citation type="submission" date="2015-03" db="UniProtKB">
        <authorList>
            <consortium name="EnsemblPlants"/>
        </authorList>
    </citation>
    <scope>IDENTIFICATION</scope>
</reference>
<dbReference type="AlphaFoldDB" id="A0A0D3C2Y8"/>
<dbReference type="HOGENOM" id="CLU_1091283_0_0_1"/>
<keyword evidence="2" id="KW-1185">Reference proteome</keyword>